<organism evidence="19 20">
    <name type="scientific">Mycena rosella</name>
    <name type="common">Pink bonnet</name>
    <name type="synonym">Agaricus rosellus</name>
    <dbReference type="NCBI Taxonomy" id="1033263"/>
    <lineage>
        <taxon>Eukaryota</taxon>
        <taxon>Fungi</taxon>
        <taxon>Dikarya</taxon>
        <taxon>Basidiomycota</taxon>
        <taxon>Agaricomycotina</taxon>
        <taxon>Agaricomycetes</taxon>
        <taxon>Agaricomycetidae</taxon>
        <taxon>Agaricales</taxon>
        <taxon>Marasmiineae</taxon>
        <taxon>Mycenaceae</taxon>
        <taxon>Mycena</taxon>
    </lineage>
</organism>
<evidence type="ECO:0000256" key="8">
    <source>
        <dbReference type="ARBA" id="ARBA00022837"/>
    </source>
</evidence>
<evidence type="ECO:0000256" key="4">
    <source>
        <dbReference type="ARBA" id="ARBA00012595"/>
    </source>
</evidence>
<evidence type="ECO:0000256" key="15">
    <source>
        <dbReference type="PIRSR" id="PIRSR001024-3"/>
    </source>
</evidence>
<comment type="similarity">
    <text evidence="3">Belongs to the glycosyl hydrolase 13 family.</text>
</comment>
<dbReference type="PANTHER" id="PTHR10357">
    <property type="entry name" value="ALPHA-AMYLASE FAMILY MEMBER"/>
    <property type="match status" value="1"/>
</dbReference>
<evidence type="ECO:0000256" key="1">
    <source>
        <dbReference type="ARBA" id="ARBA00000548"/>
    </source>
</evidence>
<dbReference type="EMBL" id="JARKIE010000059">
    <property type="protein sequence ID" value="KAJ7691345.1"/>
    <property type="molecule type" value="Genomic_DNA"/>
</dbReference>
<keyword evidence="6" id="KW-0732">Signal</keyword>
<dbReference type="SMART" id="SM00642">
    <property type="entry name" value="Aamy"/>
    <property type="match status" value="1"/>
</dbReference>
<keyword evidence="5 15" id="KW-0479">Metal-binding</keyword>
<feature type="binding site" evidence="15">
    <location>
        <position position="172"/>
    </location>
    <ligand>
        <name>Ca(2+)</name>
        <dbReference type="ChEBI" id="CHEBI:29108"/>
        <label>1</label>
    </ligand>
</feature>
<dbReference type="Pfam" id="PF00128">
    <property type="entry name" value="Alpha-amylase"/>
    <property type="match status" value="1"/>
</dbReference>
<accession>A0AAD7GEY4</accession>
<evidence type="ECO:0000313" key="19">
    <source>
        <dbReference type="EMBL" id="KAJ7691345.1"/>
    </source>
</evidence>
<dbReference type="GO" id="GO:0005509">
    <property type="term" value="F:calcium ion binding"/>
    <property type="evidence" value="ECO:0007669"/>
    <property type="project" value="InterPro"/>
</dbReference>
<dbReference type="InterPro" id="IPR013780">
    <property type="entry name" value="Glyco_hydro_b"/>
</dbReference>
<keyword evidence="8 15" id="KW-0106">Calcium</keyword>
<reference evidence="19" key="1">
    <citation type="submission" date="2023-03" db="EMBL/GenBank/DDBJ databases">
        <title>Massive genome expansion in bonnet fungi (Mycena s.s.) driven by repeated elements and novel gene families across ecological guilds.</title>
        <authorList>
            <consortium name="Lawrence Berkeley National Laboratory"/>
            <person name="Harder C.B."/>
            <person name="Miyauchi S."/>
            <person name="Viragh M."/>
            <person name="Kuo A."/>
            <person name="Thoen E."/>
            <person name="Andreopoulos B."/>
            <person name="Lu D."/>
            <person name="Skrede I."/>
            <person name="Drula E."/>
            <person name="Henrissat B."/>
            <person name="Morin E."/>
            <person name="Kohler A."/>
            <person name="Barry K."/>
            <person name="LaButti K."/>
            <person name="Morin E."/>
            <person name="Salamov A."/>
            <person name="Lipzen A."/>
            <person name="Mereny Z."/>
            <person name="Hegedus B."/>
            <person name="Baldrian P."/>
            <person name="Stursova M."/>
            <person name="Weitz H."/>
            <person name="Taylor A."/>
            <person name="Grigoriev I.V."/>
            <person name="Nagy L.G."/>
            <person name="Martin F."/>
            <person name="Kauserud H."/>
        </authorList>
    </citation>
    <scope>NUCLEOTIDE SEQUENCE</scope>
    <source>
        <strain evidence="19">CBHHK067</strain>
    </source>
</reference>
<dbReference type="Pfam" id="PF09260">
    <property type="entry name" value="A_amylase_dom_C"/>
    <property type="match status" value="1"/>
</dbReference>
<sequence length="525" mass="55963">PALAATAHDWSTKSIYQLVTDRFAMSNDSFAMCDTSLRTYCGGSWAGITSHLDYIQNMGFDAIWISPIVENVDGTAYGDGYHGYWSRDIDTVSPRFGTPADLKALSAALHKRGMYLMLDVVINHYAGVPTNTTVSLSGLITFDFSELLPLGTAAAFHPQCFITDYANQTDVEQCWLGDARLPLPDIDTEDDTIVMTLTKWIKDTVAEYGIDGVRIDTVKHIRHDFWANFTASAGVFTIGEVLSDNPTYVSSYLGPLNGVLNYPAWYQLITAFASTSGNLSALEASPALVPLASAPASHSSAPFLTAAFLENHDQPRFPSYTSDTALTKNAMVWPFVGDGLPILYYGQEQGYGGGADPANREALWLSGYETNKPLVAHVTALNVVRRLAIKANASFLAGQVRPLDPPAEPKRDHALQAALLTLLTNIGANATVQPTWHIPVGIYPPGTQLVDVLACAPLVMGPAVDGATAVLASSGLPQVLIPAHMLSRAGGACPALASSGRGRGRGRVARAVVVLGTVLGVVALV</sequence>
<comment type="catalytic activity">
    <reaction evidence="1">
        <text>Endohydrolysis of (1-&gt;4)-alpha-D-glucosidic linkages in polysaccharides containing three or more (1-&gt;4)-alpha-linked D-glucose units.</text>
        <dbReference type="EC" id="3.2.1.1"/>
    </reaction>
</comment>
<dbReference type="Proteomes" id="UP001221757">
    <property type="component" value="Unassembled WGS sequence"/>
</dbReference>
<evidence type="ECO:0000256" key="17">
    <source>
        <dbReference type="PIRSR" id="PIRSR001024-5"/>
    </source>
</evidence>
<evidence type="ECO:0000256" key="10">
    <source>
        <dbReference type="ARBA" id="ARBA00023180"/>
    </source>
</evidence>
<feature type="binding site" evidence="15">
    <location>
        <position position="216"/>
    </location>
    <ligand>
        <name>Ca(2+)</name>
        <dbReference type="ChEBI" id="CHEBI:29108"/>
        <label>2</label>
    </ligand>
</feature>
<evidence type="ECO:0000256" key="9">
    <source>
        <dbReference type="ARBA" id="ARBA00023157"/>
    </source>
</evidence>
<dbReference type="Gene3D" id="2.60.40.1180">
    <property type="entry name" value="Golgi alpha-mannosidase II"/>
    <property type="match status" value="1"/>
</dbReference>
<evidence type="ECO:0000256" key="12">
    <source>
        <dbReference type="ARBA" id="ARBA00023295"/>
    </source>
</evidence>
<dbReference type="FunFam" id="3.20.20.80:FF:000120">
    <property type="entry name" value="Alpha-amylase A"/>
    <property type="match status" value="1"/>
</dbReference>
<dbReference type="InterPro" id="IPR017853">
    <property type="entry name" value="GH"/>
</dbReference>
<keyword evidence="10" id="KW-0325">Glycoprotein</keyword>
<keyword evidence="11" id="KW-0119">Carbohydrate metabolism</keyword>
<name>A0AAD7GEY4_MYCRO</name>
<feature type="binding site" evidence="17">
    <location>
        <position position="214"/>
    </location>
    <ligand>
        <name>substrate</name>
    </ligand>
</feature>
<dbReference type="AlphaFoldDB" id="A0AAD7GEY4"/>
<evidence type="ECO:0000256" key="2">
    <source>
        <dbReference type="ARBA" id="ARBA00001913"/>
    </source>
</evidence>
<feature type="disulfide bond" evidence="16">
    <location>
        <begin position="160"/>
        <end position="174"/>
    </location>
</feature>
<feature type="active site" description="Proton donor" evidence="13">
    <location>
        <position position="240"/>
    </location>
</feature>
<evidence type="ECO:0000259" key="18">
    <source>
        <dbReference type="SMART" id="SM00642"/>
    </source>
</evidence>
<feature type="binding site" evidence="17">
    <location>
        <position position="313"/>
    </location>
    <ligand>
        <name>substrate</name>
    </ligand>
</feature>
<dbReference type="GO" id="GO:0004556">
    <property type="term" value="F:alpha-amylase activity"/>
    <property type="evidence" value="ECO:0007669"/>
    <property type="project" value="UniProtKB-EC"/>
</dbReference>
<dbReference type="EC" id="3.2.1.1" evidence="4"/>
<evidence type="ECO:0000256" key="6">
    <source>
        <dbReference type="ARBA" id="ARBA00022729"/>
    </source>
</evidence>
<feature type="binding site" evidence="15">
    <location>
        <position position="185"/>
    </location>
    <ligand>
        <name>Ca(2+)</name>
        <dbReference type="ChEBI" id="CHEBI:29108"/>
        <label>1</label>
    </ligand>
</feature>
<protein>
    <recommendedName>
        <fullName evidence="4">alpha-amylase</fullName>
        <ecNumber evidence="4">3.2.1.1</ecNumber>
    </recommendedName>
</protein>
<dbReference type="PANTHER" id="PTHR10357:SF215">
    <property type="entry name" value="ALPHA-AMYLASE 1"/>
    <property type="match status" value="1"/>
</dbReference>
<keyword evidence="7 19" id="KW-0378">Hydrolase</keyword>
<proteinExistence type="inferred from homology"/>
<dbReference type="InterPro" id="IPR015340">
    <property type="entry name" value="A_amylase_C_dom"/>
</dbReference>
<evidence type="ECO:0000256" key="13">
    <source>
        <dbReference type="PIRSR" id="PIRSR001024-1"/>
    </source>
</evidence>
<comment type="caution">
    <text evidence="19">The sequence shown here is derived from an EMBL/GenBank/DDBJ whole genome shotgun (WGS) entry which is preliminary data.</text>
</comment>
<evidence type="ECO:0000256" key="5">
    <source>
        <dbReference type="ARBA" id="ARBA00022723"/>
    </source>
</evidence>
<evidence type="ECO:0000256" key="7">
    <source>
        <dbReference type="ARBA" id="ARBA00022801"/>
    </source>
</evidence>
<feature type="binding site" evidence="17">
    <location>
        <position position="85"/>
    </location>
    <ligand>
        <name>substrate</name>
    </ligand>
</feature>
<evidence type="ECO:0000256" key="3">
    <source>
        <dbReference type="ARBA" id="ARBA00008061"/>
    </source>
</evidence>
<feature type="domain" description="Glycosyl hydrolase family 13 catalytic" evidence="18">
    <location>
        <begin position="17"/>
        <end position="385"/>
    </location>
</feature>
<keyword evidence="9 16" id="KW-1015">Disulfide bond</keyword>
<feature type="binding site" evidence="17">
    <location>
        <position position="360"/>
    </location>
    <ligand>
        <name>substrate</name>
    </ligand>
</feature>
<dbReference type="InterPro" id="IPR006047">
    <property type="entry name" value="GH13_cat_dom"/>
</dbReference>
<feature type="binding site" evidence="15">
    <location>
        <position position="220"/>
    </location>
    <ligand>
        <name>Ca(2+)</name>
        <dbReference type="ChEBI" id="CHEBI:29108"/>
        <label>1</label>
    </ligand>
</feature>
<feature type="active site" description="Nucleophile" evidence="13">
    <location>
        <position position="216"/>
    </location>
</feature>
<feature type="non-terminal residue" evidence="19">
    <location>
        <position position="525"/>
    </location>
</feature>
<dbReference type="CDD" id="cd11319">
    <property type="entry name" value="AmyAc_euk_AmyA"/>
    <property type="match status" value="1"/>
</dbReference>
<evidence type="ECO:0000256" key="14">
    <source>
        <dbReference type="PIRSR" id="PIRSR001024-2"/>
    </source>
</evidence>
<evidence type="ECO:0000313" key="20">
    <source>
        <dbReference type="Proteomes" id="UP001221757"/>
    </source>
</evidence>
<keyword evidence="12" id="KW-0326">Glycosidase</keyword>
<keyword evidence="20" id="KW-1185">Reference proteome</keyword>
<gene>
    <name evidence="19" type="ORF">B0H17DRAFT_935252</name>
</gene>
<feature type="site" description="Transition state stabilizer" evidence="14">
    <location>
        <position position="313"/>
    </location>
</feature>
<dbReference type="Gene3D" id="3.20.20.80">
    <property type="entry name" value="Glycosidases"/>
    <property type="match status" value="1"/>
</dbReference>
<feature type="disulfide bond" evidence="16">
    <location>
        <begin position="33"/>
        <end position="41"/>
    </location>
</feature>
<feature type="binding site" evidence="15">
    <location>
        <position position="240"/>
    </location>
    <ligand>
        <name>Ca(2+)</name>
        <dbReference type="ChEBI" id="CHEBI:29108"/>
        <label>2</label>
    </ligand>
</feature>
<dbReference type="InterPro" id="IPR013777">
    <property type="entry name" value="A-amylase-like"/>
</dbReference>
<dbReference type="PIRSF" id="PIRSF001024">
    <property type="entry name" value="Alph-amyl_fung"/>
    <property type="match status" value="1"/>
</dbReference>
<comment type="cofactor">
    <cofactor evidence="2">
        <name>Ca(2+)</name>
        <dbReference type="ChEBI" id="CHEBI:29108"/>
    </cofactor>
</comment>
<dbReference type="SUPFAM" id="SSF51445">
    <property type="entry name" value="(Trans)glycosidases"/>
    <property type="match status" value="1"/>
</dbReference>
<dbReference type="GO" id="GO:0016052">
    <property type="term" value="P:carbohydrate catabolic process"/>
    <property type="evidence" value="ECO:0007669"/>
    <property type="project" value="InterPro"/>
</dbReference>
<feature type="binding site" evidence="15">
    <location>
        <position position="123"/>
    </location>
    <ligand>
        <name>Ca(2+)</name>
        <dbReference type="ChEBI" id="CHEBI:29108"/>
        <label>1</label>
    </ligand>
</feature>
<evidence type="ECO:0000256" key="16">
    <source>
        <dbReference type="PIRSR" id="PIRSR001024-4"/>
    </source>
</evidence>
<evidence type="ECO:0000256" key="11">
    <source>
        <dbReference type="ARBA" id="ARBA00023277"/>
    </source>
</evidence>
<feature type="binding site" evidence="17">
    <location>
        <position position="124"/>
    </location>
    <ligand>
        <name>substrate</name>
    </ligand>
</feature>